<protein>
    <submittedName>
        <fullName evidence="1">Uncharacterized protein</fullName>
    </submittedName>
</protein>
<name>A0AAV0WJW7_9HEMI</name>
<comment type="caution">
    <text evidence="1">The sequence shown here is derived from an EMBL/GenBank/DDBJ whole genome shotgun (WGS) entry which is preliminary data.</text>
</comment>
<sequence length="225" mass="26208">MSARTLNNKYKLIVKKRDHLSAENVSRLNSYQTKVQLELLQQAFDISSKEFEELMLTVEDEKIDTYIEGLEEVSDICEHTKAILLSHIHKSEEPKTLSHESNVRQLIQLPPINLPTFYGKFEEWYSYRDQFMSMVHDNQDIDDVHRMYYLKSSLQGQAAEVIGTLSLTALNYKEAWSLLVELYDNKRLLVQKHLHYLLSQPVINSESANALRNLLDVTRKHLSAL</sequence>
<accession>A0AAV0WJW7</accession>
<reference evidence="1 2" key="1">
    <citation type="submission" date="2023-01" db="EMBL/GenBank/DDBJ databases">
        <authorList>
            <person name="Whitehead M."/>
        </authorList>
    </citation>
    <scope>NUCLEOTIDE SEQUENCE [LARGE SCALE GENOMIC DNA]</scope>
</reference>
<dbReference type="PANTHER" id="PTHR22954">
    <property type="entry name" value="RETROVIRAL PROTEASE-RELATED"/>
    <property type="match status" value="1"/>
</dbReference>
<dbReference type="EMBL" id="CARXXK010000002">
    <property type="protein sequence ID" value="CAI6356109.1"/>
    <property type="molecule type" value="Genomic_DNA"/>
</dbReference>
<dbReference type="InterPro" id="IPR005312">
    <property type="entry name" value="DUF1759"/>
</dbReference>
<keyword evidence="2" id="KW-1185">Reference proteome</keyword>
<dbReference type="AlphaFoldDB" id="A0AAV0WJW7"/>
<evidence type="ECO:0000313" key="2">
    <source>
        <dbReference type="Proteomes" id="UP001160148"/>
    </source>
</evidence>
<gene>
    <name evidence="1" type="ORF">MEUPH1_LOCUS11880</name>
</gene>
<organism evidence="1 2">
    <name type="scientific">Macrosiphum euphorbiae</name>
    <name type="common">potato aphid</name>
    <dbReference type="NCBI Taxonomy" id="13131"/>
    <lineage>
        <taxon>Eukaryota</taxon>
        <taxon>Metazoa</taxon>
        <taxon>Ecdysozoa</taxon>
        <taxon>Arthropoda</taxon>
        <taxon>Hexapoda</taxon>
        <taxon>Insecta</taxon>
        <taxon>Pterygota</taxon>
        <taxon>Neoptera</taxon>
        <taxon>Paraneoptera</taxon>
        <taxon>Hemiptera</taxon>
        <taxon>Sternorrhyncha</taxon>
        <taxon>Aphidomorpha</taxon>
        <taxon>Aphidoidea</taxon>
        <taxon>Aphididae</taxon>
        <taxon>Macrosiphini</taxon>
        <taxon>Macrosiphum</taxon>
    </lineage>
</organism>
<dbReference type="PANTHER" id="PTHR22954:SF3">
    <property type="entry name" value="PROTEIN CBG08539"/>
    <property type="match status" value="1"/>
</dbReference>
<proteinExistence type="predicted"/>
<evidence type="ECO:0000313" key="1">
    <source>
        <dbReference type="EMBL" id="CAI6356109.1"/>
    </source>
</evidence>
<dbReference type="Pfam" id="PF03564">
    <property type="entry name" value="DUF1759"/>
    <property type="match status" value="1"/>
</dbReference>
<dbReference type="Proteomes" id="UP001160148">
    <property type="component" value="Unassembled WGS sequence"/>
</dbReference>